<protein>
    <submittedName>
        <fullName evidence="2">Uncharacterized protein</fullName>
    </submittedName>
</protein>
<evidence type="ECO:0000313" key="2">
    <source>
        <dbReference type="EMBL" id="OMP13697.1"/>
    </source>
</evidence>
<feature type="compositionally biased region" description="Basic and acidic residues" evidence="1">
    <location>
        <begin position="18"/>
        <end position="29"/>
    </location>
</feature>
<feature type="compositionally biased region" description="Basic and acidic residues" evidence="1">
    <location>
        <begin position="227"/>
        <end position="239"/>
    </location>
</feature>
<evidence type="ECO:0000313" key="3">
    <source>
        <dbReference type="Proteomes" id="UP000187203"/>
    </source>
</evidence>
<feature type="region of interest" description="Disordered" evidence="1">
    <location>
        <begin position="158"/>
        <end position="206"/>
    </location>
</feature>
<organism evidence="2 3">
    <name type="scientific">Corchorus olitorius</name>
    <dbReference type="NCBI Taxonomy" id="93759"/>
    <lineage>
        <taxon>Eukaryota</taxon>
        <taxon>Viridiplantae</taxon>
        <taxon>Streptophyta</taxon>
        <taxon>Embryophyta</taxon>
        <taxon>Tracheophyta</taxon>
        <taxon>Spermatophyta</taxon>
        <taxon>Magnoliopsida</taxon>
        <taxon>eudicotyledons</taxon>
        <taxon>Gunneridae</taxon>
        <taxon>Pentapetalae</taxon>
        <taxon>rosids</taxon>
        <taxon>malvids</taxon>
        <taxon>Malvales</taxon>
        <taxon>Malvaceae</taxon>
        <taxon>Grewioideae</taxon>
        <taxon>Apeibeae</taxon>
        <taxon>Corchorus</taxon>
    </lineage>
</organism>
<feature type="compositionally biased region" description="Basic and acidic residues" evidence="1">
    <location>
        <begin position="158"/>
        <end position="173"/>
    </location>
</feature>
<dbReference type="EMBL" id="AWUE01003530">
    <property type="protein sequence ID" value="OMP13697.1"/>
    <property type="molecule type" value="Genomic_DNA"/>
</dbReference>
<keyword evidence="3" id="KW-1185">Reference proteome</keyword>
<feature type="compositionally biased region" description="Polar residues" evidence="1">
    <location>
        <begin position="241"/>
        <end position="250"/>
    </location>
</feature>
<name>A0A1R3L315_9ROSI</name>
<sequence>MREAAHAEQRNRRVGTRRQTDTGRADHAQAARHHHKLARCHQRHREALLEPRREIAAKHASDVRRQERQPGKQRDLLQVHMALGGHVERNPIVERLPRRLREKARDGDAPEAAAADDLAPRRLGRIRVVIRRFLACTDVVALLCRQAMVLGRHAIQQEPEHAPHQSHPADHGKGKTPVAVQDAPDHQRRRHHRAHGRADVEPARGDRSLLGGEPLCRCPQRRREACRLRHPQHGAERRQRQPTTRRAVQQTDHRPRRRKQRKTQLGAQHVEHIARHRLHHHVGRLECRDDVAVLLCADVQHLVHFRRRHRQRIARQVVHDQAAEDEADDPPAQAFDG</sequence>
<feature type="non-terminal residue" evidence="2">
    <location>
        <position position="337"/>
    </location>
</feature>
<dbReference type="AlphaFoldDB" id="A0A1R3L315"/>
<dbReference type="Proteomes" id="UP000187203">
    <property type="component" value="Unassembled WGS sequence"/>
</dbReference>
<feature type="region of interest" description="Disordered" evidence="1">
    <location>
        <begin position="227"/>
        <end position="267"/>
    </location>
</feature>
<reference evidence="3" key="1">
    <citation type="submission" date="2013-09" db="EMBL/GenBank/DDBJ databases">
        <title>Corchorus olitorius genome sequencing.</title>
        <authorList>
            <person name="Alam M."/>
            <person name="Haque M.S."/>
            <person name="Islam M.S."/>
            <person name="Emdad E.M."/>
            <person name="Islam M.M."/>
            <person name="Ahmed B."/>
            <person name="Halim A."/>
            <person name="Hossen Q.M.M."/>
            <person name="Hossain M.Z."/>
            <person name="Ahmed R."/>
            <person name="Khan M.M."/>
            <person name="Islam R."/>
            <person name="Rashid M.M."/>
            <person name="Khan S.A."/>
            <person name="Rahman M.S."/>
            <person name="Alam M."/>
            <person name="Yahiya A.S."/>
            <person name="Khan M.S."/>
            <person name="Azam M.S."/>
            <person name="Haque T."/>
            <person name="Lashkar M.Z.H."/>
            <person name="Akhand A.I."/>
            <person name="Morshed G."/>
            <person name="Roy S."/>
            <person name="Uddin K.S."/>
            <person name="Rabeya T."/>
            <person name="Hossain A.S."/>
            <person name="Chowdhury A."/>
            <person name="Snigdha A.R."/>
            <person name="Mortoza M.S."/>
            <person name="Matin S.A."/>
            <person name="Hoque S.M.E."/>
            <person name="Islam M.K."/>
            <person name="Roy D.K."/>
            <person name="Haider R."/>
            <person name="Moosa M.M."/>
            <person name="Elias S.M."/>
            <person name="Hasan A.M."/>
            <person name="Jahan S."/>
            <person name="Shafiuddin M."/>
            <person name="Mahmood N."/>
            <person name="Shommy N.S."/>
        </authorList>
    </citation>
    <scope>NUCLEOTIDE SEQUENCE [LARGE SCALE GENOMIC DNA]</scope>
    <source>
        <strain evidence="3">cv. O-4</strain>
    </source>
</reference>
<accession>A0A1R3L315</accession>
<proteinExistence type="predicted"/>
<evidence type="ECO:0000256" key="1">
    <source>
        <dbReference type="SAM" id="MobiDB-lite"/>
    </source>
</evidence>
<feature type="compositionally biased region" description="Basic and acidic residues" evidence="1">
    <location>
        <begin position="196"/>
        <end position="206"/>
    </location>
</feature>
<gene>
    <name evidence="2" type="ORF">COLO4_01132</name>
</gene>
<comment type="caution">
    <text evidence="2">The sequence shown here is derived from an EMBL/GenBank/DDBJ whole genome shotgun (WGS) entry which is preliminary data.</text>
</comment>
<feature type="region of interest" description="Disordered" evidence="1">
    <location>
        <begin position="1"/>
        <end position="36"/>
    </location>
</feature>
<feature type="compositionally biased region" description="Basic and acidic residues" evidence="1">
    <location>
        <begin position="1"/>
        <end position="11"/>
    </location>
</feature>